<feature type="region of interest" description="Disordered" evidence="1">
    <location>
        <begin position="132"/>
        <end position="153"/>
    </location>
</feature>
<evidence type="ECO:0000313" key="3">
    <source>
        <dbReference type="Proteomes" id="UP000237105"/>
    </source>
</evidence>
<evidence type="ECO:0000256" key="1">
    <source>
        <dbReference type="SAM" id="MobiDB-lite"/>
    </source>
</evidence>
<accession>A0A2P5CSS8</accession>
<gene>
    <name evidence="2" type="ORF">PanWU01x14_127930</name>
</gene>
<dbReference type="OrthoDB" id="1932595at2759"/>
<comment type="caution">
    <text evidence="2">The sequence shown here is derived from an EMBL/GenBank/DDBJ whole genome shotgun (WGS) entry which is preliminary data.</text>
</comment>
<dbReference type="EMBL" id="JXTB01000099">
    <property type="protein sequence ID" value="PON64026.1"/>
    <property type="molecule type" value="Genomic_DNA"/>
</dbReference>
<protein>
    <submittedName>
        <fullName evidence="2">Uncharacterized protein</fullName>
    </submittedName>
</protein>
<organism evidence="2 3">
    <name type="scientific">Parasponia andersonii</name>
    <name type="common">Sponia andersonii</name>
    <dbReference type="NCBI Taxonomy" id="3476"/>
    <lineage>
        <taxon>Eukaryota</taxon>
        <taxon>Viridiplantae</taxon>
        <taxon>Streptophyta</taxon>
        <taxon>Embryophyta</taxon>
        <taxon>Tracheophyta</taxon>
        <taxon>Spermatophyta</taxon>
        <taxon>Magnoliopsida</taxon>
        <taxon>eudicotyledons</taxon>
        <taxon>Gunneridae</taxon>
        <taxon>Pentapetalae</taxon>
        <taxon>rosids</taxon>
        <taxon>fabids</taxon>
        <taxon>Rosales</taxon>
        <taxon>Cannabaceae</taxon>
        <taxon>Parasponia</taxon>
    </lineage>
</organism>
<dbReference type="Proteomes" id="UP000237105">
    <property type="component" value="Unassembled WGS sequence"/>
</dbReference>
<reference evidence="3" key="1">
    <citation type="submission" date="2016-06" db="EMBL/GenBank/DDBJ databases">
        <title>Parallel loss of symbiosis genes in relatives of nitrogen-fixing non-legume Parasponia.</title>
        <authorList>
            <person name="Van Velzen R."/>
            <person name="Holmer R."/>
            <person name="Bu F."/>
            <person name="Rutten L."/>
            <person name="Van Zeijl A."/>
            <person name="Liu W."/>
            <person name="Santuari L."/>
            <person name="Cao Q."/>
            <person name="Sharma T."/>
            <person name="Shen D."/>
            <person name="Roswanjaya Y."/>
            <person name="Wardhani T."/>
            <person name="Kalhor M.S."/>
            <person name="Jansen J."/>
            <person name="Van den Hoogen J."/>
            <person name="Gungor B."/>
            <person name="Hartog M."/>
            <person name="Hontelez J."/>
            <person name="Verver J."/>
            <person name="Yang W.-C."/>
            <person name="Schijlen E."/>
            <person name="Repin R."/>
            <person name="Schilthuizen M."/>
            <person name="Schranz E."/>
            <person name="Heidstra R."/>
            <person name="Miyata K."/>
            <person name="Fedorova E."/>
            <person name="Kohlen W."/>
            <person name="Bisseling T."/>
            <person name="Smit S."/>
            <person name="Geurts R."/>
        </authorList>
    </citation>
    <scope>NUCLEOTIDE SEQUENCE [LARGE SCALE GENOMIC DNA]</scope>
    <source>
        <strain evidence="3">cv. WU1-14</strain>
    </source>
</reference>
<evidence type="ECO:0000313" key="2">
    <source>
        <dbReference type="EMBL" id="PON64026.1"/>
    </source>
</evidence>
<proteinExistence type="predicted"/>
<dbReference type="AlphaFoldDB" id="A0A2P5CSS8"/>
<sequence>MATQAQVFYLSDMKRGVNWQVGQKVNHRGIYDILETTEKADESLNNEVFQEESTELPPFQLIEEVIESSSLIRRDVEPLTIPGELVMELNINNHDLLINDNDDDDDVEIDYEEDGFYDNGNLFFNNEEVYYDDEDDLDSDDNNDAYFDDDASS</sequence>
<name>A0A2P5CSS8_PARAD</name>
<keyword evidence="3" id="KW-1185">Reference proteome</keyword>